<dbReference type="PANTHER" id="PTHR39338">
    <property type="entry name" value="BLL5662 PROTEIN-RELATED"/>
    <property type="match status" value="1"/>
</dbReference>
<protein>
    <recommendedName>
        <fullName evidence="4">VWA containing CoxE family protein</fullName>
    </recommendedName>
</protein>
<sequence length="411" mass="48142">MEFERLPLWHFFHDIEKFLSYERWIDKYRLFMQALLDSSTASAHKDYQPVIIYDEEWTHLKKFIKYLYLQDLRDEPRFDELLDSAIVREKELLRSYFQVKQPLADRPESNRDDSNKAKKETGAEETKRPENNNDSDDLSGSEKLMEEPPESTSGGTKYYQPPAAPAQLTEPYSLVSSNYLHTDEYFPVTRRQMIKGWQFLRLKEKSNRPENIDIEATIEQIARDGGLFLEAKYLQGFQNRLDTLIIFADYRGSMTPFHELTNRLIQTARSEGGHPRAPVFYFQNYPIGYVYRQPNLTKQVKLKEALVTANRNFTMAIVISDAGAARGNTDTKRVDTRVAITNDFLEDLSTYCAHTIWLNPMPAHRWNNTAAMQIKDKVMLMAPILDHDTYHFQDTMRTILKHTHKFQKNDS</sequence>
<keyword evidence="3" id="KW-1185">Reference proteome</keyword>
<organism evidence="2 3">
    <name type="scientific">Niastella populi</name>
    <dbReference type="NCBI Taxonomy" id="550983"/>
    <lineage>
        <taxon>Bacteria</taxon>
        <taxon>Pseudomonadati</taxon>
        <taxon>Bacteroidota</taxon>
        <taxon>Chitinophagia</taxon>
        <taxon>Chitinophagales</taxon>
        <taxon>Chitinophagaceae</taxon>
        <taxon>Niastella</taxon>
    </lineage>
</organism>
<gene>
    <name evidence="2" type="ORF">A4R26_29180</name>
</gene>
<evidence type="ECO:0000313" key="2">
    <source>
        <dbReference type="EMBL" id="OQP51893.1"/>
    </source>
</evidence>
<dbReference type="STRING" id="550983.A4R26_29180"/>
<feature type="compositionally biased region" description="Basic and acidic residues" evidence="1">
    <location>
        <begin position="103"/>
        <end position="131"/>
    </location>
</feature>
<comment type="caution">
    <text evidence="2">The sequence shown here is derived from an EMBL/GenBank/DDBJ whole genome shotgun (WGS) entry which is preliminary data.</text>
</comment>
<name>A0A1V9F0I5_9BACT</name>
<evidence type="ECO:0000256" key="1">
    <source>
        <dbReference type="SAM" id="MobiDB-lite"/>
    </source>
</evidence>
<dbReference type="AlphaFoldDB" id="A0A1V9F0I5"/>
<dbReference type="Proteomes" id="UP000192276">
    <property type="component" value="Unassembled WGS sequence"/>
</dbReference>
<feature type="region of interest" description="Disordered" evidence="1">
    <location>
        <begin position="103"/>
        <end position="163"/>
    </location>
</feature>
<dbReference type="EMBL" id="LWBP01000216">
    <property type="protein sequence ID" value="OQP51893.1"/>
    <property type="molecule type" value="Genomic_DNA"/>
</dbReference>
<reference evidence="3" key="1">
    <citation type="submission" date="2016-04" db="EMBL/GenBank/DDBJ databases">
        <authorList>
            <person name="Chen L."/>
            <person name="Zhuang W."/>
            <person name="Wang G."/>
        </authorList>
    </citation>
    <scope>NUCLEOTIDE SEQUENCE [LARGE SCALE GENOMIC DNA]</scope>
    <source>
        <strain evidence="3">208</strain>
    </source>
</reference>
<dbReference type="RefSeq" id="WP_081169854.1">
    <property type="nucleotide sequence ID" value="NZ_LWBP01000216.1"/>
</dbReference>
<dbReference type="OrthoDB" id="9764216at2"/>
<proteinExistence type="predicted"/>
<evidence type="ECO:0008006" key="4">
    <source>
        <dbReference type="Google" id="ProtNLM"/>
    </source>
</evidence>
<dbReference type="PANTHER" id="PTHR39338:SF7">
    <property type="entry name" value="BLL6692 PROTEIN"/>
    <property type="match status" value="1"/>
</dbReference>
<evidence type="ECO:0000313" key="3">
    <source>
        <dbReference type="Proteomes" id="UP000192276"/>
    </source>
</evidence>
<accession>A0A1V9F0I5</accession>